<evidence type="ECO:0000313" key="3">
    <source>
        <dbReference type="Proteomes" id="UP001201812"/>
    </source>
</evidence>
<dbReference type="PANTHER" id="PTHR12289:SF72">
    <property type="entry name" value="GST N-TERMINAL DOMAIN-CONTAINING PROTEIN"/>
    <property type="match status" value="1"/>
</dbReference>
<dbReference type="CDD" id="cd03193">
    <property type="entry name" value="GST_C_Metaxin"/>
    <property type="match status" value="1"/>
</dbReference>
<dbReference type="Pfam" id="PF17171">
    <property type="entry name" value="GST_C_6"/>
    <property type="match status" value="1"/>
</dbReference>
<accession>A0AAD4MV38</accession>
<dbReference type="InterPro" id="IPR033468">
    <property type="entry name" value="Metaxin_GST"/>
</dbReference>
<gene>
    <name evidence="2" type="ORF">DdX_14136</name>
</gene>
<evidence type="ECO:0000259" key="1">
    <source>
        <dbReference type="Pfam" id="PF17171"/>
    </source>
</evidence>
<keyword evidence="3" id="KW-1185">Reference proteome</keyword>
<dbReference type="InterPro" id="IPR036282">
    <property type="entry name" value="Glutathione-S-Trfase_C_sf"/>
</dbReference>
<feature type="domain" description="Metaxin glutathione S-transferase" evidence="1">
    <location>
        <begin position="100"/>
        <end position="162"/>
    </location>
</feature>
<sequence length="190" mass="22548">MDELKKLFDLDIDKNLSDRDGADMMAYHSLIEDTLRWQDWYFRTKDARYILEADGQPQWNFVTGLFVKYWMMPRFMKEYQGRCVAQGVGRETPEEVTEGAKRNLKAVSNFIGEKHYILGDKPTSLDATAFGHLLMFYYRLGMEEFKDYMDKECKLLVDYLMRLKEEFWKDWDVVVTTHTLDSTNDANVNK</sequence>
<evidence type="ECO:0000313" key="2">
    <source>
        <dbReference type="EMBL" id="KAI1704637.1"/>
    </source>
</evidence>
<dbReference type="InterPro" id="IPR050931">
    <property type="entry name" value="Mito_Protein_Transport_Metaxin"/>
</dbReference>
<dbReference type="GO" id="GO:0005737">
    <property type="term" value="C:cytoplasm"/>
    <property type="evidence" value="ECO:0007669"/>
    <property type="project" value="TreeGrafter"/>
</dbReference>
<dbReference type="Gene3D" id="1.20.1050.10">
    <property type="match status" value="1"/>
</dbReference>
<comment type="caution">
    <text evidence="2">The sequence shown here is derived from an EMBL/GenBank/DDBJ whole genome shotgun (WGS) entry which is preliminary data.</text>
</comment>
<dbReference type="EMBL" id="JAKKPZ010000065">
    <property type="protein sequence ID" value="KAI1704637.1"/>
    <property type="molecule type" value="Genomic_DNA"/>
</dbReference>
<dbReference type="Proteomes" id="UP001201812">
    <property type="component" value="Unassembled WGS sequence"/>
</dbReference>
<dbReference type="SUPFAM" id="SSF47616">
    <property type="entry name" value="GST C-terminal domain-like"/>
    <property type="match status" value="1"/>
</dbReference>
<dbReference type="AlphaFoldDB" id="A0AAD4MV38"/>
<protein>
    <submittedName>
        <fullName evidence="2">Failed axon connection</fullName>
    </submittedName>
</protein>
<dbReference type="PANTHER" id="PTHR12289">
    <property type="entry name" value="METAXIN RELATED"/>
    <property type="match status" value="1"/>
</dbReference>
<reference evidence="2" key="1">
    <citation type="submission" date="2022-01" db="EMBL/GenBank/DDBJ databases">
        <title>Genome Sequence Resource for Two Populations of Ditylenchus destructor, the Migratory Endoparasitic Phytonematode.</title>
        <authorList>
            <person name="Zhang H."/>
            <person name="Lin R."/>
            <person name="Xie B."/>
        </authorList>
    </citation>
    <scope>NUCLEOTIDE SEQUENCE</scope>
    <source>
        <strain evidence="2">BazhouSP</strain>
    </source>
</reference>
<proteinExistence type="predicted"/>
<name>A0AAD4MV38_9BILA</name>
<organism evidence="2 3">
    <name type="scientific">Ditylenchus destructor</name>
    <dbReference type="NCBI Taxonomy" id="166010"/>
    <lineage>
        <taxon>Eukaryota</taxon>
        <taxon>Metazoa</taxon>
        <taxon>Ecdysozoa</taxon>
        <taxon>Nematoda</taxon>
        <taxon>Chromadorea</taxon>
        <taxon>Rhabditida</taxon>
        <taxon>Tylenchina</taxon>
        <taxon>Tylenchomorpha</taxon>
        <taxon>Sphaerularioidea</taxon>
        <taxon>Anguinidae</taxon>
        <taxon>Anguininae</taxon>
        <taxon>Ditylenchus</taxon>
    </lineage>
</organism>